<proteinExistence type="predicted"/>
<evidence type="ECO:0000259" key="4">
    <source>
        <dbReference type="Pfam" id="PF13439"/>
    </source>
</evidence>
<accession>A0A930YJI6</accession>
<keyword evidence="1" id="KW-0328">Glycosyltransferase</keyword>
<dbReference type="GO" id="GO:1901137">
    <property type="term" value="P:carbohydrate derivative biosynthetic process"/>
    <property type="evidence" value="ECO:0007669"/>
    <property type="project" value="UniProtKB-ARBA"/>
</dbReference>
<dbReference type="RefSeq" id="WP_194697362.1">
    <property type="nucleotide sequence ID" value="NZ_JADKPO010000022.1"/>
</dbReference>
<feature type="domain" description="Glycosyltransferase subfamily 4-like N-terminal" evidence="4">
    <location>
        <begin position="17"/>
        <end position="177"/>
    </location>
</feature>
<dbReference type="PANTHER" id="PTHR45947:SF3">
    <property type="entry name" value="SULFOQUINOVOSYL TRANSFERASE SQD2"/>
    <property type="match status" value="1"/>
</dbReference>
<dbReference type="PANTHER" id="PTHR45947">
    <property type="entry name" value="SULFOQUINOVOSYL TRANSFERASE SQD2"/>
    <property type="match status" value="1"/>
</dbReference>
<evidence type="ECO:0000256" key="2">
    <source>
        <dbReference type="ARBA" id="ARBA00022679"/>
    </source>
</evidence>
<dbReference type="Proteomes" id="UP000660668">
    <property type="component" value="Unassembled WGS sequence"/>
</dbReference>
<feature type="domain" description="Glycosyl transferase family 1" evidence="3">
    <location>
        <begin position="203"/>
        <end position="326"/>
    </location>
</feature>
<dbReference type="Pfam" id="PF00534">
    <property type="entry name" value="Glycos_transf_1"/>
    <property type="match status" value="1"/>
</dbReference>
<evidence type="ECO:0000313" key="5">
    <source>
        <dbReference type="EMBL" id="MBF4769213.1"/>
    </source>
</evidence>
<evidence type="ECO:0000313" key="6">
    <source>
        <dbReference type="Proteomes" id="UP000660668"/>
    </source>
</evidence>
<protein>
    <submittedName>
        <fullName evidence="5">Glycosyltransferase</fullName>
    </submittedName>
</protein>
<dbReference type="Gene3D" id="3.40.50.2000">
    <property type="entry name" value="Glycogen Phosphorylase B"/>
    <property type="match status" value="2"/>
</dbReference>
<dbReference type="SUPFAM" id="SSF53756">
    <property type="entry name" value="UDP-Glycosyltransferase/glycogen phosphorylase"/>
    <property type="match status" value="1"/>
</dbReference>
<dbReference type="Pfam" id="PF13439">
    <property type="entry name" value="Glyco_transf_4"/>
    <property type="match status" value="1"/>
</dbReference>
<dbReference type="InterPro" id="IPR028098">
    <property type="entry name" value="Glyco_trans_4-like_N"/>
</dbReference>
<gene>
    <name evidence="5" type="ORF">ISU10_15715</name>
</gene>
<dbReference type="GO" id="GO:0016757">
    <property type="term" value="F:glycosyltransferase activity"/>
    <property type="evidence" value="ECO:0007669"/>
    <property type="project" value="UniProtKB-KW"/>
</dbReference>
<keyword evidence="2" id="KW-0808">Transferase</keyword>
<dbReference type="AlphaFoldDB" id="A0A930YJI6"/>
<organism evidence="5 6">
    <name type="scientific">Nocardioides agariphilus</name>
    <dbReference type="NCBI Taxonomy" id="433664"/>
    <lineage>
        <taxon>Bacteria</taxon>
        <taxon>Bacillati</taxon>
        <taxon>Actinomycetota</taxon>
        <taxon>Actinomycetes</taxon>
        <taxon>Propionibacteriales</taxon>
        <taxon>Nocardioidaceae</taxon>
        <taxon>Nocardioides</taxon>
    </lineage>
</organism>
<sequence length="369" mass="40054">MTRPRVAIAHDYLTQRGGAERVVVALLRAFPEAEVHTLLYDADATFPEFRQARVVTSPLNRIGALRGHHRMALPLLAPAASRMRVDADVTVISTSGWAHGFDVRGRSIVYCHNPARWLYQGADYLGEHPRAAVALALKALSPALRRWDRQAMARHDTYLVNSTVVRGRVRSTYGIDAPVLFPPSVVSVEGDQVPVGPFAPGFHLVVSRLLPYKNVDHAVEAFAALPDERLLVIGHGPEEERLRARMPANVAIVSNVTDSQLRWAYRHCVALLAPAIEDFGLTPLEVGAFGKPTLALRGGGYLDSVEDGVSGLFFDSAGAADIAEAVGRSRATDWDAGAIVRHGEGFGEARFASTITAAVDRLMHVPADR</sequence>
<name>A0A930YJI6_9ACTN</name>
<keyword evidence="6" id="KW-1185">Reference proteome</keyword>
<evidence type="ECO:0000259" key="3">
    <source>
        <dbReference type="Pfam" id="PF00534"/>
    </source>
</evidence>
<evidence type="ECO:0000256" key="1">
    <source>
        <dbReference type="ARBA" id="ARBA00022676"/>
    </source>
</evidence>
<dbReference type="EMBL" id="JADKPO010000022">
    <property type="protein sequence ID" value="MBF4769213.1"/>
    <property type="molecule type" value="Genomic_DNA"/>
</dbReference>
<comment type="caution">
    <text evidence="5">The sequence shown here is derived from an EMBL/GenBank/DDBJ whole genome shotgun (WGS) entry which is preliminary data.</text>
</comment>
<dbReference type="InterPro" id="IPR001296">
    <property type="entry name" value="Glyco_trans_1"/>
</dbReference>
<reference evidence="5" key="1">
    <citation type="submission" date="2020-11" db="EMBL/GenBank/DDBJ databases">
        <title>Nocardioides cynanchi sp. nov., isolated from soil of rhizosphere of Cynanchum wilfordii.</title>
        <authorList>
            <person name="Lee J.-S."/>
            <person name="Suh M.K."/>
            <person name="Kim J.-S."/>
        </authorList>
    </citation>
    <scope>NUCLEOTIDE SEQUENCE</scope>
    <source>
        <strain evidence="5">KCTC 19276</strain>
    </source>
</reference>
<dbReference type="InterPro" id="IPR050194">
    <property type="entry name" value="Glycosyltransferase_grp1"/>
</dbReference>